<keyword evidence="1 2" id="KW-0732">Signal</keyword>
<dbReference type="Pfam" id="PF16584">
    <property type="entry name" value="LolA_2"/>
    <property type="match status" value="1"/>
</dbReference>
<accession>A0A9D9EHZ0</accession>
<name>A0A9D9EHZ0_9BACT</name>
<dbReference type="Proteomes" id="UP000823637">
    <property type="component" value="Unassembled WGS sequence"/>
</dbReference>
<reference evidence="3" key="2">
    <citation type="journal article" date="2021" name="PeerJ">
        <title>Extensive microbial diversity within the chicken gut microbiome revealed by metagenomics and culture.</title>
        <authorList>
            <person name="Gilroy R."/>
            <person name="Ravi A."/>
            <person name="Getino M."/>
            <person name="Pursley I."/>
            <person name="Horton D.L."/>
            <person name="Alikhan N.F."/>
            <person name="Baker D."/>
            <person name="Gharbi K."/>
            <person name="Hall N."/>
            <person name="Watson M."/>
            <person name="Adriaenssens E.M."/>
            <person name="Foster-Nyarko E."/>
            <person name="Jarju S."/>
            <person name="Secka A."/>
            <person name="Antonio M."/>
            <person name="Oren A."/>
            <person name="Chaudhuri R.R."/>
            <person name="La Ragione R."/>
            <person name="Hildebrand F."/>
            <person name="Pallen M.J."/>
        </authorList>
    </citation>
    <scope>NUCLEOTIDE SEQUENCE</scope>
    <source>
        <strain evidence="3">D3-1215</strain>
    </source>
</reference>
<dbReference type="InterPro" id="IPR029046">
    <property type="entry name" value="LolA/LolB/LppX"/>
</dbReference>
<dbReference type="CDD" id="cd16325">
    <property type="entry name" value="LolA"/>
    <property type="match status" value="1"/>
</dbReference>
<dbReference type="Gene3D" id="2.50.20.10">
    <property type="entry name" value="Lipoprotein localisation LolA/LolB/LppX"/>
    <property type="match status" value="1"/>
</dbReference>
<evidence type="ECO:0000313" key="3">
    <source>
        <dbReference type="EMBL" id="MBO8447607.1"/>
    </source>
</evidence>
<evidence type="ECO:0000256" key="2">
    <source>
        <dbReference type="SAM" id="SignalP"/>
    </source>
</evidence>
<protein>
    <submittedName>
        <fullName evidence="3">Outer membrane lipoprotein carrier protein LolA</fullName>
    </submittedName>
</protein>
<reference evidence="3" key="1">
    <citation type="submission" date="2020-10" db="EMBL/GenBank/DDBJ databases">
        <authorList>
            <person name="Gilroy R."/>
        </authorList>
    </citation>
    <scope>NUCLEOTIDE SEQUENCE</scope>
    <source>
        <strain evidence="3">D3-1215</strain>
    </source>
</reference>
<dbReference type="EMBL" id="JADIMR010000117">
    <property type="protein sequence ID" value="MBO8447607.1"/>
    <property type="molecule type" value="Genomic_DNA"/>
</dbReference>
<proteinExistence type="predicted"/>
<dbReference type="SUPFAM" id="SSF89392">
    <property type="entry name" value="Prokaryotic lipoproteins and lipoprotein localization factors"/>
    <property type="match status" value="1"/>
</dbReference>
<feature type="signal peptide" evidence="2">
    <location>
        <begin position="1"/>
        <end position="21"/>
    </location>
</feature>
<sequence length="216" mass="24549">MSKKFFLATFFALLAASPMYAGINPQALEILDKTSSLYKNKGDMQLEMNIVFKDEKTKSEKSAKGTLKTQGRKFLMDTEFAEMLFDGKYMYVYASDAGELTITEPDHEEMSGMDPTAILELYKKNFKVEAPETVKKNGKNLYSIDLFPENLNAEFFKLNITVNQNDYSIYSVSTYAKNGVTNTIEINKTSVGQNFPEDMFVFNQAKYPDAILIDLR</sequence>
<feature type="chain" id="PRO_5038373746" evidence="2">
    <location>
        <begin position="22"/>
        <end position="216"/>
    </location>
</feature>
<evidence type="ECO:0000256" key="1">
    <source>
        <dbReference type="ARBA" id="ARBA00022729"/>
    </source>
</evidence>
<dbReference type="AlphaFoldDB" id="A0A9D9EHZ0"/>
<evidence type="ECO:0000313" key="4">
    <source>
        <dbReference type="Proteomes" id="UP000823637"/>
    </source>
</evidence>
<organism evidence="3 4">
    <name type="scientific">Candidatus Enterocola intestinipullorum</name>
    <dbReference type="NCBI Taxonomy" id="2840783"/>
    <lineage>
        <taxon>Bacteria</taxon>
        <taxon>Pseudomonadati</taxon>
        <taxon>Bacteroidota</taxon>
        <taxon>Bacteroidia</taxon>
        <taxon>Bacteroidales</taxon>
        <taxon>Candidatus Enterocola</taxon>
    </lineage>
</organism>
<comment type="caution">
    <text evidence="3">The sequence shown here is derived from an EMBL/GenBank/DDBJ whole genome shotgun (WGS) entry which is preliminary data.</text>
</comment>
<dbReference type="InterPro" id="IPR004564">
    <property type="entry name" value="OM_lipoprot_carrier_LolA-like"/>
</dbReference>
<keyword evidence="3" id="KW-0449">Lipoprotein</keyword>
<gene>
    <name evidence="3" type="ORF">IAC32_07700</name>
</gene>